<dbReference type="KEGG" id="ica:Intca_2006"/>
<evidence type="ECO:0000313" key="2">
    <source>
        <dbReference type="Proteomes" id="UP000008914"/>
    </source>
</evidence>
<evidence type="ECO:0000313" key="1">
    <source>
        <dbReference type="EMBL" id="ADU48517.1"/>
    </source>
</evidence>
<protein>
    <submittedName>
        <fullName evidence="1">Uncharacterized protein</fullName>
    </submittedName>
</protein>
<accession>E6SCD8</accession>
<proteinExistence type="predicted"/>
<sequence>MSSDWTWLYFDSHGETMADPALATRGFPTQSDAENYLGESWRDLLAAGVESVTLRHGEAVVYGPMSLRGPE</sequence>
<keyword evidence="2" id="KW-1185">Reference proteome</keyword>
<dbReference type="eggNOG" id="ENOG50339NW">
    <property type="taxonomic scope" value="Bacteria"/>
</dbReference>
<dbReference type="AlphaFoldDB" id="E6SCD8"/>
<organism evidence="1 2">
    <name type="scientific">Intrasporangium calvum (strain ATCC 23552 / DSM 43043 / JCM 3097 / NBRC 12989 / NCIMB 10167 / NRRL B-3866 / 7 KIP)</name>
    <dbReference type="NCBI Taxonomy" id="710696"/>
    <lineage>
        <taxon>Bacteria</taxon>
        <taxon>Bacillati</taxon>
        <taxon>Actinomycetota</taxon>
        <taxon>Actinomycetes</taxon>
        <taxon>Micrococcales</taxon>
        <taxon>Intrasporangiaceae</taxon>
        <taxon>Intrasporangium</taxon>
    </lineage>
</organism>
<dbReference type="HOGENOM" id="CLU_190784_0_0_11"/>
<reference evidence="1 2" key="1">
    <citation type="journal article" date="2010" name="Stand. Genomic Sci.">
        <title>Complete genome sequence of Intrasporangium calvum type strain (7 KIP).</title>
        <authorList>
            <person name="Del Rio T.G."/>
            <person name="Chertkov O."/>
            <person name="Yasawong M."/>
            <person name="Lucas S."/>
            <person name="Deshpande S."/>
            <person name="Cheng J.F."/>
            <person name="Detter C."/>
            <person name="Tapia R."/>
            <person name="Han C."/>
            <person name="Goodwin L."/>
            <person name="Pitluck S."/>
            <person name="Liolios K."/>
            <person name="Ivanova N."/>
            <person name="Mavromatis K."/>
            <person name="Pati A."/>
            <person name="Chen A."/>
            <person name="Palaniappan K."/>
            <person name="Land M."/>
            <person name="Hauser L."/>
            <person name="Chang Y.J."/>
            <person name="Jeffries C.D."/>
            <person name="Rohde M."/>
            <person name="Pukall R."/>
            <person name="Sikorski J."/>
            <person name="Goker M."/>
            <person name="Woyke T."/>
            <person name="Bristow J."/>
            <person name="Eisen J.A."/>
            <person name="Markowitz V."/>
            <person name="Hugenholtz P."/>
            <person name="Kyrpides N.C."/>
            <person name="Klenk H.P."/>
            <person name="Lapidus A."/>
        </authorList>
    </citation>
    <scope>NUCLEOTIDE SEQUENCE [LARGE SCALE GENOMIC DNA]</scope>
    <source>
        <strain evidence="2">ATCC 23552 / DSM 43043 / JCM 3097 / NBRC 12989 / 7 KIP</strain>
    </source>
</reference>
<name>E6SCD8_INTC7</name>
<dbReference type="EMBL" id="CP002343">
    <property type="protein sequence ID" value="ADU48517.1"/>
    <property type="molecule type" value="Genomic_DNA"/>
</dbReference>
<gene>
    <name evidence="1" type="ordered locus">Intca_2006</name>
</gene>
<dbReference type="RefSeq" id="WP_013492832.1">
    <property type="nucleotide sequence ID" value="NC_014830.1"/>
</dbReference>
<dbReference type="STRING" id="710696.Intca_2006"/>
<dbReference type="OrthoDB" id="3214648at2"/>
<dbReference type="Proteomes" id="UP000008914">
    <property type="component" value="Chromosome"/>
</dbReference>